<dbReference type="EMBL" id="CAJEWN010001570">
    <property type="protein sequence ID" value="CAD2198513.1"/>
    <property type="molecule type" value="Genomic_DNA"/>
</dbReference>
<organism evidence="1 2">
    <name type="scientific">Meloidogyne enterolobii</name>
    <name type="common">Root-knot nematode worm</name>
    <name type="synonym">Meloidogyne mayaguensis</name>
    <dbReference type="NCBI Taxonomy" id="390850"/>
    <lineage>
        <taxon>Eukaryota</taxon>
        <taxon>Metazoa</taxon>
        <taxon>Ecdysozoa</taxon>
        <taxon>Nematoda</taxon>
        <taxon>Chromadorea</taxon>
        <taxon>Rhabditida</taxon>
        <taxon>Tylenchina</taxon>
        <taxon>Tylenchomorpha</taxon>
        <taxon>Tylenchoidea</taxon>
        <taxon>Meloidogynidae</taxon>
        <taxon>Meloidogyninae</taxon>
        <taxon>Meloidogyne</taxon>
    </lineage>
</organism>
<gene>
    <name evidence="1" type="ORF">MENT_LOCUS51833</name>
</gene>
<sequence length="90" mass="10837">MKNIKSDLIFYKNQNIFIKRQIILLQRRERLYKALLIKKNILLKKANHNKIVKKKEAEKNCIKDEEIQIIHANIKPLVFDPKKVKVEKED</sequence>
<evidence type="ECO:0000313" key="2">
    <source>
        <dbReference type="Proteomes" id="UP000580250"/>
    </source>
</evidence>
<comment type="caution">
    <text evidence="1">The sequence shown here is derived from an EMBL/GenBank/DDBJ whole genome shotgun (WGS) entry which is preliminary data.</text>
</comment>
<dbReference type="Proteomes" id="UP000580250">
    <property type="component" value="Unassembled WGS sequence"/>
</dbReference>
<reference evidence="1 2" key="1">
    <citation type="submission" date="2020-08" db="EMBL/GenBank/DDBJ databases">
        <authorList>
            <person name="Koutsovoulos G."/>
            <person name="Danchin GJ E."/>
        </authorList>
    </citation>
    <scope>NUCLEOTIDE SEQUENCE [LARGE SCALE GENOMIC DNA]</scope>
</reference>
<accession>A0A6V7XGY7</accession>
<dbReference type="AlphaFoldDB" id="A0A6V7XGY7"/>
<evidence type="ECO:0000313" key="1">
    <source>
        <dbReference type="EMBL" id="CAD2198513.1"/>
    </source>
</evidence>
<name>A0A6V7XGY7_MELEN</name>
<protein>
    <submittedName>
        <fullName evidence="1">Uncharacterized protein</fullName>
    </submittedName>
</protein>
<proteinExistence type="predicted"/>